<evidence type="ECO:0000256" key="3">
    <source>
        <dbReference type="ARBA" id="ARBA00023012"/>
    </source>
</evidence>
<feature type="transmembrane region" description="Helical" evidence="5">
    <location>
        <begin position="129"/>
        <end position="146"/>
    </location>
</feature>
<gene>
    <name evidence="7" type="ORF">C6Y14_10120</name>
</gene>
<dbReference type="RefSeq" id="WP_107016199.1">
    <property type="nucleotide sequence ID" value="NZ_KZ679040.1"/>
</dbReference>
<dbReference type="SUPFAM" id="SSF55874">
    <property type="entry name" value="ATPase domain of HSP90 chaperone/DNA topoisomerase II/histidine kinase"/>
    <property type="match status" value="1"/>
</dbReference>
<dbReference type="Proteomes" id="UP000240429">
    <property type="component" value="Unassembled WGS sequence"/>
</dbReference>
<sequence>MQGSALHDGARVEQEDARSRHLARGTSIAITVAVLVAFFGIGVTYLVEGHPSPLGLGTGITTLLLVYGLQLAHSFPHLSPRLARRQYWTLGFQTLLTYLPFLFYAEAWLAAPGFLAGSALLILPSRWKWPAYAAAVASAGLLVLETGMGRGSVWYGTVATALTGLVVYGLSELTRLVQEAHRSRGELTRMALEAERLRFSRDLHDLLGISLTTIAFKCELARRLPPSKHARLHQELTEILDTTQRAFADVRAVSQTYRAMSLTAEVDTVFATLKDMGIHAVFRGGAGPLPPHIETTLATVLREGITNMLRHSRVGTCVVQLSREPGAVGLIVTNDGIPAQPSGPGVGTRPGSGLTNLRERIEAVDGRLSIKIMDDKWFSLTAVVPLPAGTPESKRPFLRTADGPARPPAHPPESELRDSATVA</sequence>
<keyword evidence="8" id="KW-1185">Reference proteome</keyword>
<feature type="transmembrane region" description="Helical" evidence="5">
    <location>
        <begin position="95"/>
        <end position="123"/>
    </location>
</feature>
<feature type="region of interest" description="Disordered" evidence="4">
    <location>
        <begin position="335"/>
        <end position="354"/>
    </location>
</feature>
<evidence type="ECO:0000256" key="4">
    <source>
        <dbReference type="SAM" id="MobiDB-lite"/>
    </source>
</evidence>
<feature type="domain" description="Signal transduction histidine kinase subgroup 3 dimerisation and phosphoacceptor" evidence="6">
    <location>
        <begin position="195"/>
        <end position="260"/>
    </location>
</feature>
<keyword evidence="3" id="KW-0902">Two-component regulatory system</keyword>
<proteinExistence type="predicted"/>
<dbReference type="GO" id="GO:0000155">
    <property type="term" value="F:phosphorelay sensor kinase activity"/>
    <property type="evidence" value="ECO:0007669"/>
    <property type="project" value="InterPro"/>
</dbReference>
<evidence type="ECO:0000256" key="2">
    <source>
        <dbReference type="ARBA" id="ARBA00022777"/>
    </source>
</evidence>
<dbReference type="InterPro" id="IPR011712">
    <property type="entry name" value="Sig_transdc_His_kin_sub3_dim/P"/>
</dbReference>
<keyword evidence="2 7" id="KW-0418">Kinase</keyword>
<dbReference type="OrthoDB" id="5241784at2"/>
<dbReference type="InterPro" id="IPR050482">
    <property type="entry name" value="Sensor_HK_TwoCompSys"/>
</dbReference>
<reference evidence="7 8" key="1">
    <citation type="submission" date="2018-03" db="EMBL/GenBank/DDBJ databases">
        <title>Streptomyces dioscori sp. nov., a novel endophytic actinobacterium isolated from bulbil of Dioscorea bulbifera L.</title>
        <authorList>
            <person name="Zhikuan W."/>
        </authorList>
    </citation>
    <scope>NUCLEOTIDE SEQUENCE [LARGE SCALE GENOMIC DNA]</scope>
    <source>
        <strain evidence="7 8">A217</strain>
    </source>
</reference>
<accession>A0A2P8QB68</accession>
<dbReference type="Gene3D" id="3.30.565.10">
    <property type="entry name" value="Histidine kinase-like ATPase, C-terminal domain"/>
    <property type="match status" value="1"/>
</dbReference>
<dbReference type="Gene3D" id="1.20.5.1930">
    <property type="match status" value="1"/>
</dbReference>
<dbReference type="PANTHER" id="PTHR24421:SF63">
    <property type="entry name" value="SENSOR HISTIDINE KINASE DESK"/>
    <property type="match status" value="1"/>
</dbReference>
<dbReference type="AlphaFoldDB" id="A0A2P8QB68"/>
<keyword evidence="1" id="KW-0808">Transferase</keyword>
<feature type="region of interest" description="Disordered" evidence="4">
    <location>
        <begin position="389"/>
        <end position="423"/>
    </location>
</feature>
<evidence type="ECO:0000256" key="5">
    <source>
        <dbReference type="SAM" id="Phobius"/>
    </source>
</evidence>
<protein>
    <submittedName>
        <fullName evidence="7">Histidine kinase</fullName>
    </submittedName>
</protein>
<keyword evidence="5" id="KW-0472">Membrane</keyword>
<evidence type="ECO:0000256" key="1">
    <source>
        <dbReference type="ARBA" id="ARBA00022679"/>
    </source>
</evidence>
<feature type="transmembrane region" description="Helical" evidence="5">
    <location>
        <begin position="28"/>
        <end position="47"/>
    </location>
</feature>
<dbReference type="GO" id="GO:0046983">
    <property type="term" value="F:protein dimerization activity"/>
    <property type="evidence" value="ECO:0007669"/>
    <property type="project" value="InterPro"/>
</dbReference>
<evidence type="ECO:0000313" key="8">
    <source>
        <dbReference type="Proteomes" id="UP000240429"/>
    </source>
</evidence>
<comment type="caution">
    <text evidence="7">The sequence shown here is derived from an EMBL/GenBank/DDBJ whole genome shotgun (WGS) entry which is preliminary data.</text>
</comment>
<dbReference type="PANTHER" id="PTHR24421">
    <property type="entry name" value="NITRATE/NITRITE SENSOR PROTEIN NARX-RELATED"/>
    <property type="match status" value="1"/>
</dbReference>
<feature type="transmembrane region" description="Helical" evidence="5">
    <location>
        <begin position="53"/>
        <end position="75"/>
    </location>
</feature>
<keyword evidence="5" id="KW-1133">Transmembrane helix</keyword>
<dbReference type="Pfam" id="PF07730">
    <property type="entry name" value="HisKA_3"/>
    <property type="match status" value="1"/>
</dbReference>
<evidence type="ECO:0000313" key="7">
    <source>
        <dbReference type="EMBL" id="PSM43464.1"/>
    </source>
</evidence>
<dbReference type="GO" id="GO:0016020">
    <property type="term" value="C:membrane"/>
    <property type="evidence" value="ECO:0007669"/>
    <property type="project" value="InterPro"/>
</dbReference>
<dbReference type="CDD" id="cd16917">
    <property type="entry name" value="HATPase_UhpB-NarQ-NarX-like"/>
    <property type="match status" value="1"/>
</dbReference>
<evidence type="ECO:0000259" key="6">
    <source>
        <dbReference type="Pfam" id="PF07730"/>
    </source>
</evidence>
<dbReference type="InterPro" id="IPR036890">
    <property type="entry name" value="HATPase_C_sf"/>
</dbReference>
<name>A0A2P8QB68_9ACTN</name>
<feature type="compositionally biased region" description="Basic and acidic residues" evidence="4">
    <location>
        <begin position="412"/>
        <end position="423"/>
    </location>
</feature>
<feature type="transmembrane region" description="Helical" evidence="5">
    <location>
        <begin position="153"/>
        <end position="171"/>
    </location>
</feature>
<organism evidence="7 8">
    <name type="scientific">Streptomyces dioscori</name>
    <dbReference type="NCBI Taxonomy" id="2109333"/>
    <lineage>
        <taxon>Bacteria</taxon>
        <taxon>Bacillati</taxon>
        <taxon>Actinomycetota</taxon>
        <taxon>Actinomycetes</taxon>
        <taxon>Kitasatosporales</taxon>
        <taxon>Streptomycetaceae</taxon>
        <taxon>Streptomyces</taxon>
        <taxon>Streptomyces aurantiacus group</taxon>
    </lineage>
</organism>
<dbReference type="EMBL" id="PYBJ01000005">
    <property type="protein sequence ID" value="PSM43464.1"/>
    <property type="molecule type" value="Genomic_DNA"/>
</dbReference>
<keyword evidence="5" id="KW-0812">Transmembrane</keyword>